<sequence length="82" mass="9199">IVEVIGEGMVVVGITFENGNVEQRASFYNGNHHVADVQFENVKNAGWYQYDGLGKTYRARAMHMGSSRPPHKTGYAMDFAIY</sequence>
<organism evidence="1 2">
    <name type="scientific">Racocetra fulgida</name>
    <dbReference type="NCBI Taxonomy" id="60492"/>
    <lineage>
        <taxon>Eukaryota</taxon>
        <taxon>Fungi</taxon>
        <taxon>Fungi incertae sedis</taxon>
        <taxon>Mucoromycota</taxon>
        <taxon>Glomeromycotina</taxon>
        <taxon>Glomeromycetes</taxon>
        <taxon>Diversisporales</taxon>
        <taxon>Gigasporaceae</taxon>
        <taxon>Racocetra</taxon>
    </lineage>
</organism>
<protein>
    <submittedName>
        <fullName evidence="1">10661_t:CDS:1</fullName>
    </submittedName>
</protein>
<feature type="non-terminal residue" evidence="1">
    <location>
        <position position="1"/>
    </location>
</feature>
<dbReference type="EMBL" id="CAJVPZ010051137">
    <property type="protein sequence ID" value="CAG8778599.1"/>
    <property type="molecule type" value="Genomic_DNA"/>
</dbReference>
<name>A0A9N9P0N5_9GLOM</name>
<feature type="non-terminal residue" evidence="1">
    <location>
        <position position="82"/>
    </location>
</feature>
<reference evidence="1" key="1">
    <citation type="submission" date="2021-06" db="EMBL/GenBank/DDBJ databases">
        <authorList>
            <person name="Kallberg Y."/>
            <person name="Tangrot J."/>
            <person name="Rosling A."/>
        </authorList>
    </citation>
    <scope>NUCLEOTIDE SEQUENCE</scope>
    <source>
        <strain evidence="1">IN212</strain>
    </source>
</reference>
<dbReference type="OrthoDB" id="2442735at2759"/>
<dbReference type="AlphaFoldDB" id="A0A9N9P0N5"/>
<keyword evidence="2" id="KW-1185">Reference proteome</keyword>
<proteinExistence type="predicted"/>
<accession>A0A9N9P0N5</accession>
<evidence type="ECO:0000313" key="2">
    <source>
        <dbReference type="Proteomes" id="UP000789396"/>
    </source>
</evidence>
<comment type="caution">
    <text evidence="1">The sequence shown here is derived from an EMBL/GenBank/DDBJ whole genome shotgun (WGS) entry which is preliminary data.</text>
</comment>
<dbReference type="Proteomes" id="UP000789396">
    <property type="component" value="Unassembled WGS sequence"/>
</dbReference>
<evidence type="ECO:0000313" key="1">
    <source>
        <dbReference type="EMBL" id="CAG8778599.1"/>
    </source>
</evidence>
<gene>
    <name evidence="1" type="ORF">RFULGI_LOCUS15617</name>
</gene>